<evidence type="ECO:0000313" key="1">
    <source>
        <dbReference type="EMBL" id="ETK75093.1"/>
    </source>
</evidence>
<reference evidence="1" key="2">
    <citation type="submission" date="2013-11" db="EMBL/GenBank/DDBJ databases">
        <title>The Genome Sequence of Phytophthora parasitica CJ02B3.</title>
        <authorList>
            <consortium name="The Broad Institute Genomics Platform"/>
            <person name="Russ C."/>
            <person name="Tyler B."/>
            <person name="Panabieres F."/>
            <person name="Shan W."/>
            <person name="Tripathy S."/>
            <person name="Grunwald N."/>
            <person name="Machado M."/>
            <person name="Johnson C.S."/>
            <person name="Arredondo F."/>
            <person name="Hong C."/>
            <person name="Coffey M."/>
            <person name="Young S.K."/>
            <person name="Zeng Q."/>
            <person name="Gargeya S."/>
            <person name="Fitzgerald M."/>
            <person name="Abouelleil A."/>
            <person name="Alvarado L."/>
            <person name="Chapman S.B."/>
            <person name="Gainer-Dewar J."/>
            <person name="Goldberg J."/>
            <person name="Griggs A."/>
            <person name="Gujja S."/>
            <person name="Hansen M."/>
            <person name="Howarth C."/>
            <person name="Imamovic A."/>
            <person name="Ireland A."/>
            <person name="Larimer J."/>
            <person name="McCowan C."/>
            <person name="Murphy C."/>
            <person name="Pearson M."/>
            <person name="Poon T.W."/>
            <person name="Priest M."/>
            <person name="Roberts A."/>
            <person name="Saif S."/>
            <person name="Shea T."/>
            <person name="Sykes S."/>
            <person name="Wortman J."/>
            <person name="Nusbaum C."/>
            <person name="Birren B."/>
        </authorList>
    </citation>
    <scope>NUCLEOTIDE SEQUENCE [LARGE SCALE GENOMIC DNA]</scope>
    <source>
        <strain evidence="1">CJ02B3</strain>
    </source>
</reference>
<dbReference type="Proteomes" id="UP000054423">
    <property type="component" value="Unassembled WGS sequence"/>
</dbReference>
<evidence type="ECO:0000313" key="3">
    <source>
        <dbReference type="EMBL" id="ETL81771.1"/>
    </source>
</evidence>
<organism evidence="3">
    <name type="scientific">Phytophthora nicotianae</name>
    <name type="common">Potato buckeye rot agent</name>
    <name type="synonym">Phytophthora parasitica</name>
    <dbReference type="NCBI Taxonomy" id="4792"/>
    <lineage>
        <taxon>Eukaryota</taxon>
        <taxon>Sar</taxon>
        <taxon>Stramenopiles</taxon>
        <taxon>Oomycota</taxon>
        <taxon>Peronosporomycetes</taxon>
        <taxon>Peronosporales</taxon>
        <taxon>Peronosporaceae</taxon>
        <taxon>Phytophthora</taxon>
    </lineage>
</organism>
<dbReference type="Proteomes" id="UP000053864">
    <property type="component" value="Unassembled WGS sequence"/>
</dbReference>
<reference evidence="2" key="3">
    <citation type="submission" date="2013-11" db="EMBL/GenBank/DDBJ databases">
        <title>The Genome Sequence of Phytophthora parasitica CJ05E6.</title>
        <authorList>
            <consortium name="The Broad Institute Genomics Platform"/>
            <person name="Russ C."/>
            <person name="Tyler B."/>
            <person name="Panabieres F."/>
            <person name="Shan W."/>
            <person name="Tripathy S."/>
            <person name="Grunwald N."/>
            <person name="Machado M."/>
            <person name="Johnson C.S."/>
            <person name="Arredondo F."/>
            <person name="Hong C."/>
            <person name="Coffey M."/>
            <person name="Young S.K."/>
            <person name="Zeng Q."/>
            <person name="Gargeya S."/>
            <person name="Fitzgerald M."/>
            <person name="Abouelleil A."/>
            <person name="Alvarado L."/>
            <person name="Chapman S.B."/>
            <person name="Gainer-Dewar J."/>
            <person name="Goldberg J."/>
            <person name="Griggs A."/>
            <person name="Gujja S."/>
            <person name="Hansen M."/>
            <person name="Howarth C."/>
            <person name="Imamovic A."/>
            <person name="Ireland A."/>
            <person name="Larimer J."/>
            <person name="McCowan C."/>
            <person name="Murphy C."/>
            <person name="Pearson M."/>
            <person name="Poon T.W."/>
            <person name="Priest M."/>
            <person name="Roberts A."/>
            <person name="Saif S."/>
            <person name="Shea T."/>
            <person name="Sykes S."/>
            <person name="Wortman J."/>
            <person name="Nusbaum C."/>
            <person name="Birren B."/>
        </authorList>
    </citation>
    <scope>NUCLEOTIDE SEQUENCE [LARGE SCALE GENOMIC DNA]</scope>
    <source>
        <strain evidence="2">CJ05E6</strain>
    </source>
</reference>
<reference evidence="3" key="1">
    <citation type="submission" date="2013-11" db="EMBL/GenBank/DDBJ databases">
        <title>The Genome Sequence of Phytophthora parasitica CHvinca01.</title>
        <authorList>
            <consortium name="The Broad Institute Genomics Platform"/>
            <person name="Russ C."/>
            <person name="Tyler B."/>
            <person name="Panabieres F."/>
            <person name="Shan W."/>
            <person name="Tripathy S."/>
            <person name="Grunwald N."/>
            <person name="Machado M."/>
            <person name="Johnson C.S."/>
            <person name="Arredondo F."/>
            <person name="Hong C."/>
            <person name="Coffey M."/>
            <person name="Young S.K."/>
            <person name="Zeng Q."/>
            <person name="Gargeya S."/>
            <person name="Fitzgerald M."/>
            <person name="Abouelleil A."/>
            <person name="Alvarado L."/>
            <person name="Chapman S.B."/>
            <person name="Gainer-Dewar J."/>
            <person name="Goldberg J."/>
            <person name="Griggs A."/>
            <person name="Gujja S."/>
            <person name="Hansen M."/>
            <person name="Howarth C."/>
            <person name="Imamovic A."/>
            <person name="Ireland A."/>
            <person name="Larimer J."/>
            <person name="McCowan C."/>
            <person name="Murphy C."/>
            <person name="Pearson M."/>
            <person name="Poon T.W."/>
            <person name="Priest M."/>
            <person name="Roberts A."/>
            <person name="Saif S."/>
            <person name="Shea T."/>
            <person name="Sykes S."/>
            <person name="Wortman J."/>
            <person name="Nusbaum C."/>
            <person name="Birren B."/>
        </authorList>
    </citation>
    <scope>NUCLEOTIDE SEQUENCE [LARGE SCALE GENOMIC DNA]</scope>
    <source>
        <strain evidence="3">CHvinca01</strain>
    </source>
</reference>
<name>W2K968_PHYNI</name>
<accession>W2K968</accession>
<dbReference type="Proteomes" id="UP000053236">
    <property type="component" value="Unassembled WGS sequence"/>
</dbReference>
<dbReference type="EMBL" id="KI675754">
    <property type="protein sequence ID" value="ETL28516.1"/>
    <property type="molecule type" value="Genomic_DNA"/>
</dbReference>
<dbReference type="AlphaFoldDB" id="W2K968"/>
<dbReference type="EMBL" id="KI682463">
    <property type="protein sequence ID" value="ETL81771.1"/>
    <property type="molecule type" value="Genomic_DNA"/>
</dbReference>
<evidence type="ECO:0000313" key="2">
    <source>
        <dbReference type="EMBL" id="ETL28516.1"/>
    </source>
</evidence>
<proteinExistence type="predicted"/>
<dbReference type="EMBL" id="KI688949">
    <property type="protein sequence ID" value="ETK75093.1"/>
    <property type="molecule type" value="Genomic_DNA"/>
</dbReference>
<sequence length="31" mass="3304">MTIEDGCGGDSAVRCVANHQLAKVCCMILQH</sequence>
<protein>
    <submittedName>
        <fullName evidence="3">Uncharacterized protein</fullName>
    </submittedName>
</protein>
<gene>
    <name evidence="1" type="ORF">L915_18244</name>
    <name evidence="2" type="ORF">L916_18151</name>
    <name evidence="3" type="ORF">L917_17966</name>
</gene>